<feature type="region of interest" description="Disordered" evidence="1">
    <location>
        <begin position="91"/>
        <end position="116"/>
    </location>
</feature>
<evidence type="ECO:0000313" key="3">
    <source>
        <dbReference type="Proteomes" id="UP000708298"/>
    </source>
</evidence>
<gene>
    <name evidence="2" type="ORF">ASILVAE211_19840</name>
</gene>
<reference evidence="2" key="1">
    <citation type="journal article" date="2021" name="Microorganisms">
        <title>Acidisoma silvae sp. nov. and Acidisomacellulosilytica sp. nov., Two Acidophilic Bacteria Isolated from Decaying Wood, Hydrolyzing Cellulose and Producing Poly-3-hydroxybutyrate.</title>
        <authorList>
            <person name="Mieszkin S."/>
            <person name="Pouder E."/>
            <person name="Uroz S."/>
            <person name="Simon-Colin C."/>
            <person name="Alain K."/>
        </authorList>
    </citation>
    <scope>NUCLEOTIDE SEQUENCE</scope>
    <source>
        <strain evidence="2">HW T2.11</strain>
    </source>
</reference>
<evidence type="ECO:0000256" key="1">
    <source>
        <dbReference type="SAM" id="MobiDB-lite"/>
    </source>
</evidence>
<dbReference type="Proteomes" id="UP000708298">
    <property type="component" value="Unassembled WGS sequence"/>
</dbReference>
<keyword evidence="3" id="KW-1185">Reference proteome</keyword>
<sequence>MSTEATGSEASKARTEASPSGHFTEDLAVLREESREQLELLRTLVRLLLPKGDDDGPKLEDLIAALVAQQRDIILAIRQVQSDVEAVIERLDEDRPHNGGATHANGNGSANGAAPT</sequence>
<accession>A0A964E0L1</accession>
<dbReference type="RefSeq" id="WP_227323103.1">
    <property type="nucleotide sequence ID" value="NZ_JAESVB010000013.1"/>
</dbReference>
<feature type="compositionally biased region" description="Low complexity" evidence="1">
    <location>
        <begin position="98"/>
        <end position="116"/>
    </location>
</feature>
<protein>
    <submittedName>
        <fullName evidence="2">Uncharacterized protein</fullName>
    </submittedName>
</protein>
<dbReference type="AlphaFoldDB" id="A0A964E0L1"/>
<proteinExistence type="predicted"/>
<feature type="region of interest" description="Disordered" evidence="1">
    <location>
        <begin position="1"/>
        <end position="25"/>
    </location>
</feature>
<name>A0A964E0L1_9PROT</name>
<organism evidence="2 3">
    <name type="scientific">Acidisoma silvae</name>
    <dbReference type="NCBI Taxonomy" id="2802396"/>
    <lineage>
        <taxon>Bacteria</taxon>
        <taxon>Pseudomonadati</taxon>
        <taxon>Pseudomonadota</taxon>
        <taxon>Alphaproteobacteria</taxon>
        <taxon>Acetobacterales</taxon>
        <taxon>Acidocellaceae</taxon>
        <taxon>Acidisoma</taxon>
    </lineage>
</organism>
<comment type="caution">
    <text evidence="2">The sequence shown here is derived from an EMBL/GenBank/DDBJ whole genome shotgun (WGS) entry which is preliminary data.</text>
</comment>
<dbReference type="EMBL" id="JAESVB010000013">
    <property type="protein sequence ID" value="MCB8877456.1"/>
    <property type="molecule type" value="Genomic_DNA"/>
</dbReference>
<evidence type="ECO:0000313" key="2">
    <source>
        <dbReference type="EMBL" id="MCB8877456.1"/>
    </source>
</evidence>
<reference evidence="2" key="2">
    <citation type="submission" date="2021-01" db="EMBL/GenBank/DDBJ databases">
        <authorList>
            <person name="Mieszkin S."/>
            <person name="Pouder E."/>
            <person name="Alain K."/>
        </authorList>
    </citation>
    <scope>NUCLEOTIDE SEQUENCE</scope>
    <source>
        <strain evidence="2">HW T2.11</strain>
    </source>
</reference>